<organism evidence="8 9">
    <name type="scientific">Gillisia lutea</name>
    <dbReference type="NCBI Taxonomy" id="2909668"/>
    <lineage>
        <taxon>Bacteria</taxon>
        <taxon>Pseudomonadati</taxon>
        <taxon>Bacteroidota</taxon>
        <taxon>Flavobacteriia</taxon>
        <taxon>Flavobacteriales</taxon>
        <taxon>Flavobacteriaceae</taxon>
        <taxon>Gillisia</taxon>
    </lineage>
</organism>
<evidence type="ECO:0000256" key="4">
    <source>
        <dbReference type="ARBA" id="ARBA00023002"/>
    </source>
</evidence>
<keyword evidence="4 5" id="KW-0560">Oxidoreductase</keyword>
<feature type="binding site" evidence="5">
    <location>
        <begin position="142"/>
        <end position="143"/>
    </location>
    <ligand>
        <name>FMN</name>
        <dbReference type="ChEBI" id="CHEBI:58210"/>
    </ligand>
</feature>
<dbReference type="PROSITE" id="PS01064">
    <property type="entry name" value="PYRIDOX_OXIDASE"/>
    <property type="match status" value="1"/>
</dbReference>
<dbReference type="EC" id="1.4.3.5" evidence="5"/>
<dbReference type="PIRSF" id="PIRSF000190">
    <property type="entry name" value="Pyd_amn-ph_oxd"/>
    <property type="match status" value="1"/>
</dbReference>
<comment type="cofactor">
    <cofactor evidence="5">
        <name>FMN</name>
        <dbReference type="ChEBI" id="CHEBI:58210"/>
    </cofactor>
    <text evidence="5">Binds 1 FMN per subunit.</text>
</comment>
<sequence length="214" mass="25193">MNRDLSNFRKNYVKHELLEVDLPKNPLELFKNWFEYMESLDDSIEVNAMTVSTIGKDGFPKNRVVLLKEFNVEGFVFYTNYESDKGRAIQDNPHVCISFFWPEVERQVVIKGIAEKASETEAVIYFKSRPRGSQLGAWASSQSREIASREVLEKSIRELEVRFEGKEIPKPDWWGGYIIKPLSYEFWQGRDSRLHDRIQYDKVDADWNFKRLAP</sequence>
<dbReference type="InterPro" id="IPR000659">
    <property type="entry name" value="Pyridox_Oxase"/>
</dbReference>
<comment type="subunit">
    <text evidence="5">Homodimer.</text>
</comment>
<keyword evidence="9" id="KW-1185">Reference proteome</keyword>
<dbReference type="Pfam" id="PF10590">
    <property type="entry name" value="PNP_phzG_C"/>
    <property type="match status" value="1"/>
</dbReference>
<evidence type="ECO:0000259" key="6">
    <source>
        <dbReference type="Pfam" id="PF01243"/>
    </source>
</evidence>
<dbReference type="InterPro" id="IPR012349">
    <property type="entry name" value="Split_barrel_FMN-bd"/>
</dbReference>
<feature type="binding site" evidence="5">
    <location>
        <position position="129"/>
    </location>
    <ligand>
        <name>substrate</name>
    </ligand>
</feature>
<dbReference type="EMBL" id="JAKGTH010000008">
    <property type="protein sequence ID" value="MCF4101439.1"/>
    <property type="molecule type" value="Genomic_DNA"/>
</dbReference>
<dbReference type="InterPro" id="IPR019576">
    <property type="entry name" value="Pyridoxamine_oxidase_dimer_C"/>
</dbReference>
<dbReference type="GO" id="GO:0004733">
    <property type="term" value="F:pyridoxamine phosphate oxidase activity"/>
    <property type="evidence" value="ECO:0007669"/>
    <property type="project" value="UniProtKB-EC"/>
</dbReference>
<dbReference type="NCBIfam" id="TIGR00558">
    <property type="entry name" value="pdxH"/>
    <property type="match status" value="1"/>
</dbReference>
<feature type="binding site" evidence="5">
    <location>
        <position position="197"/>
    </location>
    <ligand>
        <name>FMN</name>
        <dbReference type="ChEBI" id="CHEBI:58210"/>
    </ligand>
</feature>
<dbReference type="NCBIfam" id="NF004231">
    <property type="entry name" value="PRK05679.1"/>
    <property type="match status" value="1"/>
</dbReference>
<comment type="pathway">
    <text evidence="5">Cofactor metabolism; pyridoxal 5'-phosphate salvage; pyridoxal 5'-phosphate from pyridoxamine 5'-phosphate: step 1/1.</text>
</comment>
<dbReference type="InterPro" id="IPR019740">
    <property type="entry name" value="Pyridox_Oxase_CS"/>
</dbReference>
<comment type="caution">
    <text evidence="5">Lacks conserved residue(s) required for the propagation of feature annotation.</text>
</comment>
<keyword evidence="5" id="KW-0664">Pyridoxine biosynthesis</keyword>
<feature type="binding site" evidence="5">
    <location>
        <position position="107"/>
    </location>
    <ligand>
        <name>FMN</name>
        <dbReference type="ChEBI" id="CHEBI:58210"/>
    </ligand>
</feature>
<dbReference type="PANTHER" id="PTHR10851">
    <property type="entry name" value="PYRIDOXINE-5-PHOSPHATE OXIDASE"/>
    <property type="match status" value="1"/>
</dbReference>
<reference evidence="8" key="1">
    <citation type="submission" date="2022-01" db="EMBL/GenBank/DDBJ databases">
        <title>Gillisia lutea sp. nov., isolated from marine plastic residues from the Malvarosa beach (Valencia, Spain).</title>
        <authorList>
            <person name="Vidal-Verdu A."/>
            <person name="Molina-Menor E."/>
            <person name="Satari L."/>
            <person name="Pascual J."/>
            <person name="Pereto J."/>
            <person name="Porcar M."/>
        </authorList>
    </citation>
    <scope>NUCLEOTIDE SEQUENCE</scope>
    <source>
        <strain evidence="8">M10.2A</strain>
    </source>
</reference>
<dbReference type="InterPro" id="IPR011576">
    <property type="entry name" value="Pyridox_Oxase_N"/>
</dbReference>
<dbReference type="HAMAP" id="MF_01629">
    <property type="entry name" value="PdxH"/>
    <property type="match status" value="1"/>
</dbReference>
<evidence type="ECO:0000259" key="7">
    <source>
        <dbReference type="Pfam" id="PF10590"/>
    </source>
</evidence>
<dbReference type="Proteomes" id="UP001179363">
    <property type="component" value="Unassembled WGS sequence"/>
</dbReference>
<feature type="binding site" evidence="5">
    <location>
        <begin position="78"/>
        <end position="79"/>
    </location>
    <ligand>
        <name>FMN</name>
        <dbReference type="ChEBI" id="CHEBI:58210"/>
    </ligand>
</feature>
<evidence type="ECO:0000256" key="5">
    <source>
        <dbReference type="HAMAP-Rule" id="MF_01629"/>
    </source>
</evidence>
<protein>
    <recommendedName>
        <fullName evidence="5">Pyridoxine/pyridoxamine 5'-phosphate oxidase</fullName>
        <ecNumber evidence="5">1.4.3.5</ecNumber>
    </recommendedName>
    <alternativeName>
        <fullName evidence="5">PNP/PMP oxidase</fullName>
        <shortName evidence="5">PNPOx</shortName>
    </alternativeName>
    <alternativeName>
        <fullName evidence="5">Pyridoxal 5'-phosphate synthase</fullName>
    </alternativeName>
</protein>
<feature type="domain" description="Pyridoxamine 5'-phosphate oxidase N-terminal" evidence="6">
    <location>
        <begin position="45"/>
        <end position="160"/>
    </location>
</feature>
<feature type="binding site" evidence="5">
    <location>
        <position position="85"/>
    </location>
    <ligand>
        <name>FMN</name>
        <dbReference type="ChEBI" id="CHEBI:58210"/>
    </ligand>
</feature>
<proteinExistence type="inferred from homology"/>
<feature type="binding site" evidence="5">
    <location>
        <position position="125"/>
    </location>
    <ligand>
        <name>substrate</name>
    </ligand>
</feature>
<feature type="binding site" evidence="5">
    <location>
        <begin position="193"/>
        <end position="195"/>
    </location>
    <ligand>
        <name>substrate</name>
    </ligand>
</feature>
<comment type="function">
    <text evidence="5">Catalyzes the oxidation of either pyridoxine 5'-phosphate (PNP) or pyridoxamine 5'-phosphate (PMP) into pyridoxal 5'-phosphate (PLP).</text>
</comment>
<feature type="binding site" evidence="5">
    <location>
        <begin position="63"/>
        <end position="68"/>
    </location>
    <ligand>
        <name>FMN</name>
        <dbReference type="ChEBI" id="CHEBI:58210"/>
    </ligand>
</feature>
<feature type="binding site" evidence="5">
    <location>
        <position position="133"/>
    </location>
    <ligand>
        <name>substrate</name>
    </ligand>
</feature>
<evidence type="ECO:0000256" key="2">
    <source>
        <dbReference type="ARBA" id="ARBA00022630"/>
    </source>
</evidence>
<evidence type="ECO:0000313" key="9">
    <source>
        <dbReference type="Proteomes" id="UP001179363"/>
    </source>
</evidence>
<dbReference type="PANTHER" id="PTHR10851:SF0">
    <property type="entry name" value="PYRIDOXINE-5'-PHOSPHATE OXIDASE"/>
    <property type="match status" value="1"/>
</dbReference>
<keyword evidence="3 5" id="KW-0288">FMN</keyword>
<comment type="caution">
    <text evidence="8">The sequence shown here is derived from an EMBL/GenBank/DDBJ whole genome shotgun (WGS) entry which is preliminary data.</text>
</comment>
<comment type="catalytic activity">
    <reaction evidence="5">
        <text>pyridoxamine 5'-phosphate + O2 + H2O = pyridoxal 5'-phosphate + H2O2 + NH4(+)</text>
        <dbReference type="Rhea" id="RHEA:15817"/>
        <dbReference type="ChEBI" id="CHEBI:15377"/>
        <dbReference type="ChEBI" id="CHEBI:15379"/>
        <dbReference type="ChEBI" id="CHEBI:16240"/>
        <dbReference type="ChEBI" id="CHEBI:28938"/>
        <dbReference type="ChEBI" id="CHEBI:58451"/>
        <dbReference type="ChEBI" id="CHEBI:597326"/>
        <dbReference type="EC" id="1.4.3.5"/>
    </reaction>
</comment>
<dbReference type="Gene3D" id="2.30.110.10">
    <property type="entry name" value="Electron Transport, Fmn-binding Protein, Chain A"/>
    <property type="match status" value="1"/>
</dbReference>
<dbReference type="SUPFAM" id="SSF50475">
    <property type="entry name" value="FMN-binding split barrel"/>
    <property type="match status" value="1"/>
</dbReference>
<gene>
    <name evidence="5 8" type="primary">pdxH</name>
    <name evidence="8" type="ORF">L1I30_07165</name>
</gene>
<evidence type="ECO:0000256" key="1">
    <source>
        <dbReference type="ARBA" id="ARBA00007301"/>
    </source>
</evidence>
<dbReference type="RefSeq" id="WP_236133593.1">
    <property type="nucleotide sequence ID" value="NZ_JAKGTH010000008.1"/>
</dbReference>
<evidence type="ECO:0000256" key="3">
    <source>
        <dbReference type="ARBA" id="ARBA00022643"/>
    </source>
</evidence>
<evidence type="ECO:0000313" key="8">
    <source>
        <dbReference type="EMBL" id="MCF4101439.1"/>
    </source>
</evidence>
<keyword evidence="2 5" id="KW-0285">Flavoprotein</keyword>
<feature type="binding site" evidence="5">
    <location>
        <position position="187"/>
    </location>
    <ligand>
        <name>FMN</name>
        <dbReference type="ChEBI" id="CHEBI:58210"/>
    </ligand>
</feature>
<feature type="domain" description="Pyridoxine 5'-phosphate oxidase dimerisation C-terminal" evidence="7">
    <location>
        <begin position="174"/>
        <end position="214"/>
    </location>
</feature>
<name>A0ABS9EH20_9FLAO</name>
<comment type="catalytic activity">
    <reaction evidence="5">
        <text>pyridoxine 5'-phosphate + O2 = pyridoxal 5'-phosphate + H2O2</text>
        <dbReference type="Rhea" id="RHEA:15149"/>
        <dbReference type="ChEBI" id="CHEBI:15379"/>
        <dbReference type="ChEBI" id="CHEBI:16240"/>
        <dbReference type="ChEBI" id="CHEBI:58589"/>
        <dbReference type="ChEBI" id="CHEBI:597326"/>
        <dbReference type="EC" id="1.4.3.5"/>
    </reaction>
</comment>
<feature type="binding site" evidence="5">
    <location>
        <position position="68"/>
    </location>
    <ligand>
        <name>substrate</name>
    </ligand>
</feature>
<comment type="similarity">
    <text evidence="1 5">Belongs to the pyridoxamine 5'-phosphate oxidase family.</text>
</comment>
<comment type="pathway">
    <text evidence="5">Cofactor metabolism; pyridoxal 5'-phosphate salvage; pyridoxal 5'-phosphate from pyridoxine 5'-phosphate: step 1/1.</text>
</comment>
<dbReference type="Pfam" id="PF01243">
    <property type="entry name" value="PNPOx_N"/>
    <property type="match status" value="1"/>
</dbReference>
<accession>A0ABS9EH20</accession>